<gene>
    <name evidence="5" type="ORF">DWX93_05170</name>
</gene>
<accession>A0A395VD50</accession>
<evidence type="ECO:0000256" key="2">
    <source>
        <dbReference type="SAM" id="MobiDB-lite"/>
    </source>
</evidence>
<dbReference type="Pfam" id="PF09587">
    <property type="entry name" value="PGA_cap"/>
    <property type="match status" value="1"/>
</dbReference>
<evidence type="ECO:0000256" key="1">
    <source>
        <dbReference type="ARBA" id="ARBA00005662"/>
    </source>
</evidence>
<dbReference type="EMBL" id="QRVL01000002">
    <property type="protein sequence ID" value="RGS41512.1"/>
    <property type="molecule type" value="Genomic_DNA"/>
</dbReference>
<dbReference type="CDD" id="cd07381">
    <property type="entry name" value="MPP_CapA"/>
    <property type="match status" value="1"/>
</dbReference>
<feature type="signal peptide" evidence="3">
    <location>
        <begin position="1"/>
        <end position="22"/>
    </location>
</feature>
<feature type="compositionally biased region" description="Basic and acidic residues" evidence="2">
    <location>
        <begin position="49"/>
        <end position="68"/>
    </location>
</feature>
<dbReference type="InterPro" id="IPR052169">
    <property type="entry name" value="CW_Biosynth-Accessory"/>
</dbReference>
<evidence type="ECO:0000313" key="6">
    <source>
        <dbReference type="Proteomes" id="UP000266172"/>
    </source>
</evidence>
<dbReference type="SUPFAM" id="SSF56300">
    <property type="entry name" value="Metallo-dependent phosphatases"/>
    <property type="match status" value="1"/>
</dbReference>
<dbReference type="RefSeq" id="WP_118096891.1">
    <property type="nucleotide sequence ID" value="NZ_QRVL01000002.1"/>
</dbReference>
<comment type="similarity">
    <text evidence="1">Belongs to the CapA family.</text>
</comment>
<dbReference type="Proteomes" id="UP000266172">
    <property type="component" value="Unassembled WGS sequence"/>
</dbReference>
<dbReference type="PANTHER" id="PTHR33393:SF13">
    <property type="entry name" value="PGA BIOSYNTHESIS PROTEIN CAPA"/>
    <property type="match status" value="1"/>
</dbReference>
<dbReference type="PANTHER" id="PTHR33393">
    <property type="entry name" value="POLYGLUTAMINE SYNTHESIS ACCESSORY PROTEIN RV0574C-RELATED"/>
    <property type="match status" value="1"/>
</dbReference>
<dbReference type="InterPro" id="IPR019079">
    <property type="entry name" value="Capsule_synth_CapA"/>
</dbReference>
<feature type="chain" id="PRO_5039235842" evidence="3">
    <location>
        <begin position="23"/>
        <end position="408"/>
    </location>
</feature>
<evidence type="ECO:0000259" key="4">
    <source>
        <dbReference type="SMART" id="SM00854"/>
    </source>
</evidence>
<dbReference type="PROSITE" id="PS51257">
    <property type="entry name" value="PROKAR_LIPOPROTEIN"/>
    <property type="match status" value="1"/>
</dbReference>
<comment type="caution">
    <text evidence="5">The sequence shown here is derived from an EMBL/GenBank/DDBJ whole genome shotgun (WGS) entry which is preliminary data.</text>
</comment>
<name>A0A395VD50_9FIRM</name>
<feature type="region of interest" description="Disordered" evidence="2">
    <location>
        <begin position="30"/>
        <end position="98"/>
    </location>
</feature>
<reference evidence="5 6" key="1">
    <citation type="submission" date="2018-08" db="EMBL/GenBank/DDBJ databases">
        <title>A genome reference for cultivated species of the human gut microbiota.</title>
        <authorList>
            <person name="Zou Y."/>
            <person name="Xue W."/>
            <person name="Luo G."/>
        </authorList>
    </citation>
    <scope>NUCLEOTIDE SEQUENCE [LARGE SCALE GENOMIC DNA]</scope>
    <source>
        <strain evidence="5 6">AF22-12AC</strain>
    </source>
</reference>
<keyword evidence="3" id="KW-0732">Signal</keyword>
<dbReference type="InterPro" id="IPR029052">
    <property type="entry name" value="Metallo-depent_PP-like"/>
</dbReference>
<sequence>MNKKCRILLYVLSIVMVAGCIAAVARTKGSTPEVKVSGEEPAAVVSGEDTEHAGADSGADRAPAREENETAVETTEAEERTEAAEVAEEAEAGGQAEAEGSTTILFTGDVLFANAFKAGYDADGIKGVVAPELLEELRAADILMVNNEFPFSDRGTPMADKQFTFRCSPGYVKALNEMGVDVVSLANNHTLDYGREALSDTFAALDGAGILYGGAGDSAERAKQVQVIEVHGKKYGFIAVSRVVPTADWKVENAVPGLFSCYDTTALVEVIKEARETCDYVAVYPHWGVEYQAYPEANQTQIAKACIDAGADVVVGSHTHCLQGVSYIDGKPVFYSLGNFIFGQSIDRSAMLEVTIDAAGRASYRFVPVYAAGGVTYPAEGGQAESVLNYLDGISEAAVASDGTVTED</sequence>
<proteinExistence type="inferred from homology"/>
<dbReference type="Gene3D" id="3.60.21.10">
    <property type="match status" value="1"/>
</dbReference>
<feature type="domain" description="Capsule synthesis protein CapA" evidence="4">
    <location>
        <begin position="103"/>
        <end position="344"/>
    </location>
</feature>
<dbReference type="SMART" id="SM00854">
    <property type="entry name" value="PGA_cap"/>
    <property type="match status" value="1"/>
</dbReference>
<evidence type="ECO:0000256" key="3">
    <source>
        <dbReference type="SAM" id="SignalP"/>
    </source>
</evidence>
<dbReference type="AlphaFoldDB" id="A0A395VD50"/>
<organism evidence="5 6">
    <name type="scientific">Roseburia hominis</name>
    <dbReference type="NCBI Taxonomy" id="301301"/>
    <lineage>
        <taxon>Bacteria</taxon>
        <taxon>Bacillati</taxon>
        <taxon>Bacillota</taxon>
        <taxon>Clostridia</taxon>
        <taxon>Lachnospirales</taxon>
        <taxon>Lachnospiraceae</taxon>
        <taxon>Roseburia</taxon>
    </lineage>
</organism>
<evidence type="ECO:0000313" key="5">
    <source>
        <dbReference type="EMBL" id="RGS41512.1"/>
    </source>
</evidence>
<protein>
    <submittedName>
        <fullName evidence="5">CapA family protein</fullName>
    </submittedName>
</protein>